<sequence length="156" mass="18296">MDGTFQRLLDTIQRFLLYSTPSSYLHLGNLLSNTLRLRSPMEPCIYENIYSFFAGTHTNILMHITRMGIIQTFSASATKDNLQRLEGILILLSSSQNQVFNSKFTLRDYEFLRRTFEERHYRRFLVEGYGHTDPVVGKSAVKDVYWTVFEHLLNIF</sequence>
<dbReference type="PANTHER" id="PTHR47470">
    <property type="entry name" value="CHOLESTEROL OXIDASE"/>
    <property type="match status" value="1"/>
</dbReference>
<dbReference type="GO" id="GO:0016491">
    <property type="term" value="F:oxidoreductase activity"/>
    <property type="evidence" value="ECO:0007669"/>
    <property type="project" value="UniProtKB-KW"/>
</dbReference>
<dbReference type="OrthoDB" id="9974421at2759"/>
<gene>
    <name evidence="5" type="ORF">ATNIH1004_005180</name>
</gene>
<evidence type="ECO:0000313" key="6">
    <source>
        <dbReference type="Proteomes" id="UP000324241"/>
    </source>
</evidence>
<keyword evidence="4" id="KW-0560">Oxidoreductase</keyword>
<keyword evidence="2" id="KW-0285">Flavoprotein</keyword>
<comment type="caution">
    <text evidence="5">The sequence shown here is derived from an EMBL/GenBank/DDBJ whole genome shotgun (WGS) entry which is preliminary data.</text>
</comment>
<dbReference type="PANTHER" id="PTHR47470:SF1">
    <property type="entry name" value="FAD-DEPENDENT OXIDOREDUCTASE 2 FAD BINDING DOMAIN-CONTAINING PROTEIN"/>
    <property type="match status" value="1"/>
</dbReference>
<dbReference type="Gene3D" id="3.40.50.1820">
    <property type="entry name" value="alpha/beta hydrolase"/>
    <property type="match status" value="1"/>
</dbReference>
<accession>A0A5M9MXC4</accession>
<evidence type="ECO:0000256" key="2">
    <source>
        <dbReference type="ARBA" id="ARBA00022630"/>
    </source>
</evidence>
<evidence type="ECO:0000256" key="3">
    <source>
        <dbReference type="ARBA" id="ARBA00022827"/>
    </source>
</evidence>
<protein>
    <submittedName>
        <fullName evidence="5">Uncharacterized protein</fullName>
    </submittedName>
</protein>
<dbReference type="InterPro" id="IPR052542">
    <property type="entry name" value="Cholesterol_Oxidase"/>
</dbReference>
<dbReference type="InterPro" id="IPR029058">
    <property type="entry name" value="AB_hydrolase_fold"/>
</dbReference>
<dbReference type="EMBL" id="QUQM01000003">
    <property type="protein sequence ID" value="KAA8649279.1"/>
    <property type="molecule type" value="Genomic_DNA"/>
</dbReference>
<name>A0A5M9MXC4_9EURO</name>
<evidence type="ECO:0000313" key="5">
    <source>
        <dbReference type="EMBL" id="KAA8649279.1"/>
    </source>
</evidence>
<comment type="cofactor">
    <cofactor evidence="1">
        <name>FAD</name>
        <dbReference type="ChEBI" id="CHEBI:57692"/>
    </cofactor>
</comment>
<reference evidence="5 6" key="1">
    <citation type="submission" date="2019-08" db="EMBL/GenBank/DDBJ databases">
        <title>The genome sequence of a newly discovered highly antifungal drug resistant Aspergillus species, Aspergillus tanneri NIH 1004.</title>
        <authorList>
            <person name="Mounaud S."/>
            <person name="Singh I."/>
            <person name="Joardar V."/>
            <person name="Pakala S."/>
            <person name="Pakala S."/>
            <person name="Venepally P."/>
            <person name="Chung J.K."/>
            <person name="Losada L."/>
            <person name="Nierman W.C."/>
        </authorList>
    </citation>
    <scope>NUCLEOTIDE SEQUENCE [LARGE SCALE GENOMIC DNA]</scope>
    <source>
        <strain evidence="5 6">NIH1004</strain>
    </source>
</reference>
<evidence type="ECO:0000256" key="4">
    <source>
        <dbReference type="ARBA" id="ARBA00023002"/>
    </source>
</evidence>
<dbReference type="GeneID" id="54327882"/>
<dbReference type="AlphaFoldDB" id="A0A5M9MXC4"/>
<proteinExistence type="predicted"/>
<keyword evidence="3" id="KW-0274">FAD</keyword>
<dbReference type="RefSeq" id="XP_033428640.1">
    <property type="nucleotide sequence ID" value="XM_033569834.1"/>
</dbReference>
<organism evidence="5 6">
    <name type="scientific">Aspergillus tanneri</name>
    <dbReference type="NCBI Taxonomy" id="1220188"/>
    <lineage>
        <taxon>Eukaryota</taxon>
        <taxon>Fungi</taxon>
        <taxon>Dikarya</taxon>
        <taxon>Ascomycota</taxon>
        <taxon>Pezizomycotina</taxon>
        <taxon>Eurotiomycetes</taxon>
        <taxon>Eurotiomycetidae</taxon>
        <taxon>Eurotiales</taxon>
        <taxon>Aspergillaceae</taxon>
        <taxon>Aspergillus</taxon>
        <taxon>Aspergillus subgen. Circumdati</taxon>
    </lineage>
</organism>
<dbReference type="Proteomes" id="UP000324241">
    <property type="component" value="Unassembled WGS sequence"/>
</dbReference>
<evidence type="ECO:0000256" key="1">
    <source>
        <dbReference type="ARBA" id="ARBA00001974"/>
    </source>
</evidence>